<protein>
    <recommendedName>
        <fullName evidence="8">UDP-glycosyltransferases domain-containing protein</fullName>
    </recommendedName>
</protein>
<sequence length="581" mass="66162">MTFVFQCRDEQTTRNRQKTSSLCGLLLATERSRSRWRIAVSIQTGGPLTQHPETASSSSTSSRLRSNMQQRSIKTCILLICFIHSTTAGNILAVLPVASPSHHIWTSPLVRTLAERGHNVTVISADAQKTPVPNLTDIVVTGIYEILHQEFDFETMSDTFQLFSLDMVYEYMYQVCVIMLKSDAWKQLMAYPPDTKFDLVITEASGSECLIGGVRRFGDPPIVSLNGFSVPDWVFETSGTPNTLSYIPNFAYSASDRMTFWQRVTNMFFYAYSNYIYRYRYIPAMDKAAREYYGPDVPLYSEMKHKIAVSMANYHPVLDYPYAITPNLIPVAAMQIKDPKPLPQDLKLFLDEAKEGAILFSLGSNLRSEKLTPEKRKVLMDAFAELPQKVLWKFEADSLPGQPKNVKISKWLPQSDILAHPNVKVFISHSGLLSTHEAIYRGVPVIGIPFFGDQPVNIQKLVSRGVAIQLNFKELTKESLLKAIRTILNDSSYRENMKKLSAKFRDEQQTPLERAVFWSEYVLRHKGAPHLQSAAKDLNFIQYFLLDVLAFIFLIPALLITVLYWACIRRKSNQNRKHKLL</sequence>
<dbReference type="PANTHER" id="PTHR48043">
    <property type="entry name" value="EG:EG0003.4 PROTEIN-RELATED"/>
    <property type="match status" value="1"/>
</dbReference>
<feature type="transmembrane region" description="Helical" evidence="5">
    <location>
        <begin position="75"/>
        <end position="98"/>
    </location>
</feature>
<comment type="caution">
    <text evidence="6">The sequence shown here is derived from an EMBL/GenBank/DDBJ whole genome shotgun (WGS) entry which is preliminary data.</text>
</comment>
<dbReference type="InterPro" id="IPR035595">
    <property type="entry name" value="UDP_glycos_trans_CS"/>
</dbReference>
<keyword evidence="5" id="KW-1133">Transmembrane helix</keyword>
<dbReference type="InterPro" id="IPR002213">
    <property type="entry name" value="UDP_glucos_trans"/>
</dbReference>
<name>A0AAN9VHY6_9ORTH</name>
<feature type="transmembrane region" description="Helical" evidence="5">
    <location>
        <begin position="540"/>
        <end position="567"/>
    </location>
</feature>
<proteinExistence type="inferred from homology"/>
<keyword evidence="7" id="KW-1185">Reference proteome</keyword>
<dbReference type="GO" id="GO:0008194">
    <property type="term" value="F:UDP-glycosyltransferase activity"/>
    <property type="evidence" value="ECO:0007669"/>
    <property type="project" value="InterPro"/>
</dbReference>
<dbReference type="Pfam" id="PF00201">
    <property type="entry name" value="UDPGT"/>
    <property type="match status" value="1"/>
</dbReference>
<evidence type="ECO:0000313" key="7">
    <source>
        <dbReference type="Proteomes" id="UP001378592"/>
    </source>
</evidence>
<dbReference type="PANTHER" id="PTHR48043:SF159">
    <property type="entry name" value="EG:EG0003.4 PROTEIN-RELATED"/>
    <property type="match status" value="1"/>
</dbReference>
<dbReference type="Proteomes" id="UP001378592">
    <property type="component" value="Unassembled WGS sequence"/>
</dbReference>
<dbReference type="Gene3D" id="3.40.50.2000">
    <property type="entry name" value="Glycogen Phosphorylase B"/>
    <property type="match status" value="1"/>
</dbReference>
<evidence type="ECO:0000256" key="5">
    <source>
        <dbReference type="SAM" id="Phobius"/>
    </source>
</evidence>
<reference evidence="6 7" key="1">
    <citation type="submission" date="2024-03" db="EMBL/GenBank/DDBJ databases">
        <title>The genome assembly and annotation of the cricket Gryllus longicercus Weissman &amp; Gray.</title>
        <authorList>
            <person name="Szrajer S."/>
            <person name="Gray D."/>
            <person name="Ylla G."/>
        </authorList>
    </citation>
    <scope>NUCLEOTIDE SEQUENCE [LARGE SCALE GENOMIC DNA]</scope>
    <source>
        <strain evidence="6">DAG 2021-001</strain>
        <tissue evidence="6">Whole body minus gut</tissue>
    </source>
</reference>
<gene>
    <name evidence="6" type="ORF">R5R35_012576</name>
</gene>
<dbReference type="EMBL" id="JAZDUA010000181">
    <property type="protein sequence ID" value="KAK7865279.1"/>
    <property type="molecule type" value="Genomic_DNA"/>
</dbReference>
<evidence type="ECO:0000313" key="6">
    <source>
        <dbReference type="EMBL" id="KAK7865279.1"/>
    </source>
</evidence>
<evidence type="ECO:0000256" key="3">
    <source>
        <dbReference type="ARBA" id="ARBA00022679"/>
    </source>
</evidence>
<keyword evidence="3 4" id="KW-0808">Transferase</keyword>
<evidence type="ECO:0000256" key="2">
    <source>
        <dbReference type="ARBA" id="ARBA00022676"/>
    </source>
</evidence>
<dbReference type="SUPFAM" id="SSF53756">
    <property type="entry name" value="UDP-Glycosyltransferase/glycogen phosphorylase"/>
    <property type="match status" value="1"/>
</dbReference>
<keyword evidence="5" id="KW-0812">Transmembrane</keyword>
<dbReference type="AlphaFoldDB" id="A0AAN9VHY6"/>
<keyword evidence="2 4" id="KW-0328">Glycosyltransferase</keyword>
<comment type="similarity">
    <text evidence="1 4">Belongs to the UDP-glycosyltransferase family.</text>
</comment>
<dbReference type="CDD" id="cd03784">
    <property type="entry name" value="GT1_Gtf-like"/>
    <property type="match status" value="1"/>
</dbReference>
<evidence type="ECO:0000256" key="1">
    <source>
        <dbReference type="ARBA" id="ARBA00009995"/>
    </source>
</evidence>
<dbReference type="PROSITE" id="PS00375">
    <property type="entry name" value="UDPGT"/>
    <property type="match status" value="1"/>
</dbReference>
<organism evidence="6 7">
    <name type="scientific">Gryllus longicercus</name>
    <dbReference type="NCBI Taxonomy" id="2509291"/>
    <lineage>
        <taxon>Eukaryota</taxon>
        <taxon>Metazoa</taxon>
        <taxon>Ecdysozoa</taxon>
        <taxon>Arthropoda</taxon>
        <taxon>Hexapoda</taxon>
        <taxon>Insecta</taxon>
        <taxon>Pterygota</taxon>
        <taxon>Neoptera</taxon>
        <taxon>Polyneoptera</taxon>
        <taxon>Orthoptera</taxon>
        <taxon>Ensifera</taxon>
        <taxon>Gryllidea</taxon>
        <taxon>Grylloidea</taxon>
        <taxon>Gryllidae</taxon>
        <taxon>Gryllinae</taxon>
        <taxon>Gryllus</taxon>
    </lineage>
</organism>
<accession>A0AAN9VHY6</accession>
<evidence type="ECO:0008006" key="8">
    <source>
        <dbReference type="Google" id="ProtNLM"/>
    </source>
</evidence>
<dbReference type="InterPro" id="IPR050271">
    <property type="entry name" value="UDP-glycosyltransferase"/>
</dbReference>
<evidence type="ECO:0000256" key="4">
    <source>
        <dbReference type="RuleBase" id="RU003718"/>
    </source>
</evidence>
<dbReference type="FunFam" id="3.40.50.2000:FF:000050">
    <property type="entry name" value="UDP-glucuronosyltransferase"/>
    <property type="match status" value="1"/>
</dbReference>
<keyword evidence="5" id="KW-0472">Membrane</keyword>